<dbReference type="SMART" id="SM00028">
    <property type="entry name" value="TPR"/>
    <property type="match status" value="2"/>
</dbReference>
<evidence type="ECO:0000313" key="1">
    <source>
        <dbReference type="EMBL" id="MFD2523070.1"/>
    </source>
</evidence>
<dbReference type="Gene3D" id="1.25.40.10">
    <property type="entry name" value="Tetratricopeptide repeat domain"/>
    <property type="match status" value="1"/>
</dbReference>
<dbReference type="EMBL" id="JBHULC010000027">
    <property type="protein sequence ID" value="MFD2523070.1"/>
    <property type="molecule type" value="Genomic_DNA"/>
</dbReference>
<reference evidence="2" key="1">
    <citation type="journal article" date="2019" name="Int. J. Syst. Evol. Microbiol.">
        <title>The Global Catalogue of Microorganisms (GCM) 10K type strain sequencing project: providing services to taxonomists for standard genome sequencing and annotation.</title>
        <authorList>
            <consortium name="The Broad Institute Genomics Platform"/>
            <consortium name="The Broad Institute Genome Sequencing Center for Infectious Disease"/>
            <person name="Wu L."/>
            <person name="Ma J."/>
        </authorList>
    </citation>
    <scope>NUCLEOTIDE SEQUENCE [LARGE SCALE GENOMIC DNA]</scope>
    <source>
        <strain evidence="2">KCTC 52344</strain>
    </source>
</reference>
<accession>A0ABW5JER8</accession>
<sequence length="206" mass="23001">MFGFLASLFGCSENKNADLVLIEQNQEPYYQKGLELIEPLINLQEGRATIDSKAKDSLAKGIKYLDAVTTINPNNFAAYWLKGKAYQALKQHESAYIEFDKSFEIEKENPDVARELMIECVHLGKGKEAVSVALHALSFDSLDVGLMGNLALAYLIDGDTNLADKTIKNAIKADPKNKINLRLSQIISDVISGKRTRPTKYDEIFR</sequence>
<keyword evidence="2" id="KW-1185">Reference proteome</keyword>
<dbReference type="Pfam" id="PF13181">
    <property type="entry name" value="TPR_8"/>
    <property type="match status" value="2"/>
</dbReference>
<dbReference type="InterPro" id="IPR011990">
    <property type="entry name" value="TPR-like_helical_dom_sf"/>
</dbReference>
<dbReference type="Proteomes" id="UP001597510">
    <property type="component" value="Unassembled WGS sequence"/>
</dbReference>
<comment type="caution">
    <text evidence="1">The sequence shown here is derived from an EMBL/GenBank/DDBJ whole genome shotgun (WGS) entry which is preliminary data.</text>
</comment>
<gene>
    <name evidence="1" type="ORF">ACFSR2_19390</name>
</gene>
<dbReference type="RefSeq" id="WP_340239410.1">
    <property type="nucleotide sequence ID" value="NZ_JBBEWC010000012.1"/>
</dbReference>
<evidence type="ECO:0000313" key="2">
    <source>
        <dbReference type="Proteomes" id="UP001597510"/>
    </source>
</evidence>
<name>A0ABW5JER8_9BACT</name>
<dbReference type="SUPFAM" id="SSF48452">
    <property type="entry name" value="TPR-like"/>
    <property type="match status" value="1"/>
</dbReference>
<protein>
    <submittedName>
        <fullName evidence="1">Tetratricopeptide repeat protein</fullName>
    </submittedName>
</protein>
<organism evidence="1 2">
    <name type="scientific">Emticicia soli</name>
    <dbReference type="NCBI Taxonomy" id="2027878"/>
    <lineage>
        <taxon>Bacteria</taxon>
        <taxon>Pseudomonadati</taxon>
        <taxon>Bacteroidota</taxon>
        <taxon>Cytophagia</taxon>
        <taxon>Cytophagales</taxon>
        <taxon>Leadbetterellaceae</taxon>
        <taxon>Emticicia</taxon>
    </lineage>
</organism>
<proteinExistence type="predicted"/>
<dbReference type="InterPro" id="IPR019734">
    <property type="entry name" value="TPR_rpt"/>
</dbReference>